<name>A0A4R4D9D3_9PROT</name>
<reference evidence="2 3" key="1">
    <citation type="submission" date="2019-03" db="EMBL/GenBank/DDBJ databases">
        <title>Paracraurococcus aquatilis NE82 genome sequence.</title>
        <authorList>
            <person name="Zhao Y."/>
            <person name="Du Z."/>
        </authorList>
    </citation>
    <scope>NUCLEOTIDE SEQUENCE [LARGE SCALE GENOMIC DNA]</scope>
    <source>
        <strain evidence="2 3">NE82</strain>
    </source>
</reference>
<dbReference type="RefSeq" id="WP_132292892.1">
    <property type="nucleotide sequence ID" value="NZ_SKBM01000020.1"/>
</dbReference>
<dbReference type="OrthoDB" id="7202530at2"/>
<feature type="region of interest" description="Disordered" evidence="1">
    <location>
        <begin position="279"/>
        <end position="318"/>
    </location>
</feature>
<protein>
    <recommendedName>
        <fullName evidence="4">Protein ImuA</fullName>
    </recommendedName>
</protein>
<dbReference type="Gene3D" id="3.40.50.300">
    <property type="entry name" value="P-loop containing nucleotide triphosphate hydrolases"/>
    <property type="match status" value="1"/>
</dbReference>
<dbReference type="SUPFAM" id="SSF52540">
    <property type="entry name" value="P-loop containing nucleoside triphosphate hydrolases"/>
    <property type="match status" value="1"/>
</dbReference>
<gene>
    <name evidence="2" type="ORF">EXY23_18580</name>
</gene>
<evidence type="ECO:0008006" key="4">
    <source>
        <dbReference type="Google" id="ProtNLM"/>
    </source>
</evidence>
<evidence type="ECO:0000256" key="1">
    <source>
        <dbReference type="SAM" id="MobiDB-lite"/>
    </source>
</evidence>
<evidence type="ECO:0000313" key="3">
    <source>
        <dbReference type="Proteomes" id="UP000295023"/>
    </source>
</evidence>
<comment type="caution">
    <text evidence="2">The sequence shown here is derived from an EMBL/GenBank/DDBJ whole genome shotgun (WGS) entry which is preliminary data.</text>
</comment>
<dbReference type="EMBL" id="SKBM01000020">
    <property type="protein sequence ID" value="TCZ57151.1"/>
    <property type="molecule type" value="Genomic_DNA"/>
</dbReference>
<keyword evidence="3" id="KW-1185">Reference proteome</keyword>
<evidence type="ECO:0000313" key="2">
    <source>
        <dbReference type="EMBL" id="TCZ57151.1"/>
    </source>
</evidence>
<dbReference type="InterPro" id="IPR027417">
    <property type="entry name" value="P-loop_NTPase"/>
</dbReference>
<sequence>MDRPALLAALRARSARPDRHGAGVEGSVPLCAAIDRHLPGGGLARAALHEVLAADPGAAAGFCALLLARSRGSVAWIAPEPAAWPSGLTRFGLAPADLLLVRAERRQDALWAMEESLRCPGIAGALLAVDGLDPAATRRLQQAAEAGGGIGLLLCPDAAEESGPAAALTRWRVGAVAGSGGAQALGDPRWSLDLLRCRGNRPQGWEVTWRPAAERLDLDVAERLDLDVAERLDLDVAERLDLDVAERLDLDVAERLDLDVAERLDLDVAERLDLDTSERLDFDTAEPLDHDSVARPEPRRPVASRRPAMPARGRRQAS</sequence>
<organism evidence="2 3">
    <name type="scientific">Roseicella aquatilis</name>
    <dbReference type="NCBI Taxonomy" id="2527868"/>
    <lineage>
        <taxon>Bacteria</taxon>
        <taxon>Pseudomonadati</taxon>
        <taxon>Pseudomonadota</taxon>
        <taxon>Alphaproteobacteria</taxon>
        <taxon>Acetobacterales</taxon>
        <taxon>Roseomonadaceae</taxon>
        <taxon>Roseicella</taxon>
    </lineage>
</organism>
<feature type="compositionally biased region" description="Basic and acidic residues" evidence="1">
    <location>
        <begin position="279"/>
        <end position="300"/>
    </location>
</feature>
<dbReference type="AlphaFoldDB" id="A0A4R4D9D3"/>
<dbReference type="Proteomes" id="UP000295023">
    <property type="component" value="Unassembled WGS sequence"/>
</dbReference>
<accession>A0A4R4D9D3</accession>
<proteinExistence type="predicted"/>